<comment type="caution">
    <text evidence="1">The sequence shown here is derived from an EMBL/GenBank/DDBJ whole genome shotgun (WGS) entry which is preliminary data.</text>
</comment>
<protein>
    <submittedName>
        <fullName evidence="1">Uncharacterized protein</fullName>
    </submittedName>
</protein>
<reference evidence="1" key="1">
    <citation type="journal article" date="2014" name="Front. Microbiol.">
        <title>High frequency of phylogenetically diverse reductive dehalogenase-homologous genes in deep subseafloor sedimentary metagenomes.</title>
        <authorList>
            <person name="Kawai M."/>
            <person name="Futagami T."/>
            <person name="Toyoda A."/>
            <person name="Takaki Y."/>
            <person name="Nishi S."/>
            <person name="Hori S."/>
            <person name="Arai W."/>
            <person name="Tsubouchi T."/>
            <person name="Morono Y."/>
            <person name="Uchiyama I."/>
            <person name="Ito T."/>
            <person name="Fujiyama A."/>
            <person name="Inagaki F."/>
            <person name="Takami H."/>
        </authorList>
    </citation>
    <scope>NUCLEOTIDE SEQUENCE</scope>
    <source>
        <strain evidence="1">Expedition CK06-06</strain>
    </source>
</reference>
<dbReference type="AlphaFoldDB" id="X0XLP5"/>
<gene>
    <name evidence="1" type="ORF">S01H1_81643</name>
</gene>
<evidence type="ECO:0000313" key="1">
    <source>
        <dbReference type="EMBL" id="GAG44099.1"/>
    </source>
</evidence>
<name>X0XLP5_9ZZZZ</name>
<accession>X0XLP5</accession>
<sequence length="206" mass="23301">PLADDLIAGATVAVITEDVNYPQEKLQNIPMADTARATEAAGNIVQVRITLTGAKNPKAWFFLNHNILSEDWTIYSCDGPGFWGVPIQSQTVTYRRYDTKFYGTEWLAPSQWFVVEFPAICTYPAGEKWEMGKILCGTDITEFSKGFSPGIERGLGFDNIHNETEFGVMWSYIKRARIQYLGMSWDPHLRVPLLAELEDFIETTYG</sequence>
<dbReference type="EMBL" id="BARS01055270">
    <property type="protein sequence ID" value="GAG44099.1"/>
    <property type="molecule type" value="Genomic_DNA"/>
</dbReference>
<feature type="non-terminal residue" evidence="1">
    <location>
        <position position="206"/>
    </location>
</feature>
<proteinExistence type="predicted"/>
<organism evidence="1">
    <name type="scientific">marine sediment metagenome</name>
    <dbReference type="NCBI Taxonomy" id="412755"/>
    <lineage>
        <taxon>unclassified sequences</taxon>
        <taxon>metagenomes</taxon>
        <taxon>ecological metagenomes</taxon>
    </lineage>
</organism>
<feature type="non-terminal residue" evidence="1">
    <location>
        <position position="1"/>
    </location>
</feature>